<accession>A0A803NMN5</accession>
<feature type="transmembrane region" description="Helical" evidence="7">
    <location>
        <begin position="356"/>
        <end position="376"/>
    </location>
</feature>
<evidence type="ECO:0000256" key="1">
    <source>
        <dbReference type="ARBA" id="ARBA00004141"/>
    </source>
</evidence>
<feature type="transmembrane region" description="Helical" evidence="7">
    <location>
        <begin position="919"/>
        <end position="939"/>
    </location>
</feature>
<evidence type="ECO:0000256" key="3">
    <source>
        <dbReference type="ARBA" id="ARBA00022692"/>
    </source>
</evidence>
<feature type="transmembrane region" description="Helical" evidence="7">
    <location>
        <begin position="876"/>
        <end position="907"/>
    </location>
</feature>
<feature type="region of interest" description="Disordered" evidence="6">
    <location>
        <begin position="1"/>
        <end position="44"/>
    </location>
</feature>
<name>A0A803NMN5_CANSA</name>
<keyword evidence="5 7" id="KW-0472">Membrane</keyword>
<dbReference type="InterPro" id="IPR036259">
    <property type="entry name" value="MFS_trans_sf"/>
</dbReference>
<dbReference type="Pfam" id="PF00854">
    <property type="entry name" value="PTR2"/>
    <property type="match status" value="2"/>
</dbReference>
<feature type="compositionally biased region" description="Basic and acidic residues" evidence="6">
    <location>
        <begin position="30"/>
        <end position="44"/>
    </location>
</feature>
<dbReference type="InterPro" id="IPR000109">
    <property type="entry name" value="POT_fam"/>
</dbReference>
<dbReference type="EMBL" id="UZAU01000081">
    <property type="status" value="NOT_ANNOTATED_CDS"/>
    <property type="molecule type" value="Genomic_DNA"/>
</dbReference>
<feature type="transmembrane region" description="Helical" evidence="7">
    <location>
        <begin position="439"/>
        <end position="459"/>
    </location>
</feature>
<dbReference type="FunFam" id="1.20.1250.20:FF:000130">
    <property type="entry name" value="Protein NRT1/ PTR FAMILY 3.1"/>
    <property type="match status" value="1"/>
</dbReference>
<evidence type="ECO:0000256" key="5">
    <source>
        <dbReference type="ARBA" id="ARBA00023136"/>
    </source>
</evidence>
<dbReference type="PANTHER" id="PTHR11654">
    <property type="entry name" value="OLIGOPEPTIDE TRANSPORTER-RELATED"/>
    <property type="match status" value="1"/>
</dbReference>
<reference evidence="8" key="2">
    <citation type="submission" date="2021-03" db="UniProtKB">
        <authorList>
            <consortium name="EnsemblPlants"/>
        </authorList>
    </citation>
    <scope>IDENTIFICATION</scope>
</reference>
<evidence type="ECO:0000313" key="9">
    <source>
        <dbReference type="Proteomes" id="UP000596661"/>
    </source>
</evidence>
<dbReference type="GO" id="GO:0022857">
    <property type="term" value="F:transmembrane transporter activity"/>
    <property type="evidence" value="ECO:0007669"/>
    <property type="project" value="InterPro"/>
</dbReference>
<keyword evidence="9" id="KW-1185">Reference proteome</keyword>
<keyword evidence="4 7" id="KW-1133">Transmembrane helix</keyword>
<protein>
    <submittedName>
        <fullName evidence="8">Uncharacterized protein</fullName>
    </submittedName>
</protein>
<keyword evidence="3 7" id="KW-0812">Transmembrane</keyword>
<feature type="transmembrane region" description="Helical" evidence="7">
    <location>
        <begin position="509"/>
        <end position="526"/>
    </location>
</feature>
<proteinExistence type="inferred from homology"/>
<feature type="transmembrane region" description="Helical" evidence="7">
    <location>
        <begin position="683"/>
        <end position="702"/>
    </location>
</feature>
<comment type="similarity">
    <text evidence="2">Belongs to the major facilitator superfamily. Proton-dependent oligopeptide transporter (POT/PTR) (TC 2.A.17) family.</text>
</comment>
<organism evidence="8 9">
    <name type="scientific">Cannabis sativa</name>
    <name type="common">Hemp</name>
    <name type="synonym">Marijuana</name>
    <dbReference type="NCBI Taxonomy" id="3483"/>
    <lineage>
        <taxon>Eukaryota</taxon>
        <taxon>Viridiplantae</taxon>
        <taxon>Streptophyta</taxon>
        <taxon>Embryophyta</taxon>
        <taxon>Tracheophyta</taxon>
        <taxon>Spermatophyta</taxon>
        <taxon>Magnoliopsida</taxon>
        <taxon>eudicotyledons</taxon>
        <taxon>Gunneridae</taxon>
        <taxon>Pentapetalae</taxon>
        <taxon>rosids</taxon>
        <taxon>fabids</taxon>
        <taxon>Rosales</taxon>
        <taxon>Cannabaceae</taxon>
        <taxon>Cannabis</taxon>
    </lineage>
</organism>
<dbReference type="GO" id="GO:0016020">
    <property type="term" value="C:membrane"/>
    <property type="evidence" value="ECO:0007669"/>
    <property type="project" value="UniProtKB-SubCell"/>
</dbReference>
<feature type="transmembrane region" description="Helical" evidence="7">
    <location>
        <begin position="795"/>
        <end position="815"/>
    </location>
</feature>
<dbReference type="Proteomes" id="UP000596661">
    <property type="component" value="Chromosome 1"/>
</dbReference>
<dbReference type="Gramene" id="evm.model.01.2792">
    <property type="protein sequence ID" value="cds.evm.model.01.2792"/>
    <property type="gene ID" value="evm.TU.01.2792"/>
</dbReference>
<evidence type="ECO:0000313" key="8">
    <source>
        <dbReference type="EnsemblPlants" id="cds.evm.model.01.2792"/>
    </source>
</evidence>
<feature type="transmembrane region" description="Helical" evidence="7">
    <location>
        <begin position="653"/>
        <end position="677"/>
    </location>
</feature>
<feature type="transmembrane region" description="Helical" evidence="7">
    <location>
        <begin position="315"/>
        <end position="335"/>
    </location>
</feature>
<feature type="transmembrane region" description="Helical" evidence="7">
    <location>
        <begin position="154"/>
        <end position="177"/>
    </location>
</feature>
<evidence type="ECO:0000256" key="2">
    <source>
        <dbReference type="ARBA" id="ARBA00005982"/>
    </source>
</evidence>
<dbReference type="EnsemblPlants" id="evm.model.01.2792">
    <property type="protein sequence ID" value="cds.evm.model.01.2792"/>
    <property type="gene ID" value="evm.TU.01.2792"/>
</dbReference>
<feature type="transmembrane region" description="Helical" evidence="7">
    <location>
        <begin position="836"/>
        <end position="856"/>
    </location>
</feature>
<feature type="transmembrane region" description="Helical" evidence="7">
    <location>
        <begin position="561"/>
        <end position="582"/>
    </location>
</feature>
<reference evidence="8" key="1">
    <citation type="submission" date="2018-11" db="EMBL/GenBank/DDBJ databases">
        <authorList>
            <person name="Grassa J C."/>
        </authorList>
    </citation>
    <scope>NUCLEOTIDE SEQUENCE [LARGE SCALE GENOMIC DNA]</scope>
</reference>
<feature type="transmembrane region" description="Helical" evidence="7">
    <location>
        <begin position="405"/>
        <end position="427"/>
    </location>
</feature>
<feature type="transmembrane region" description="Helical" evidence="7">
    <location>
        <begin position="754"/>
        <end position="775"/>
    </location>
</feature>
<evidence type="ECO:0000256" key="7">
    <source>
        <dbReference type="SAM" id="Phobius"/>
    </source>
</evidence>
<comment type="subcellular location">
    <subcellularLocation>
        <location evidence="1">Membrane</location>
        <topology evidence="1">Multi-pass membrane protein</topology>
    </subcellularLocation>
</comment>
<dbReference type="OMA" id="CAMENLA"/>
<sequence>MWRPSRQDPSGILDDGRASSASNEDVAMANKDEGGGDGEHHGKEKLRKLMVEELREETMSSCSSSETDKVDDLNLKQCASAGEAAILYTGLYLMALGTGGVKAALPALGADQFDPKKAKQLSTYFNWFIFSLTIGSILGVTLVVWISTDKGWDWAFAVCAIALLLSIFFISLGNPFYRNNLPKGSPLLRFLRVFVASFRNRKLPIPENADELHEIYQDKEDDNLHHEILQRTDQFKFLDRAAVIRRTEDDDNDGSNSGSEWRVCTVTEVEETKILIRMLPIILTTIFMNTCLAQLQTFSVQQSVTMDRDFIGFEIPGPSVPAIPLLFMFILIPLYDRVFVPIARRVTGIPTGISHLQRIGIGLVLSAISMTVAGFVEKKRRNVAIQHDMVDSQDALPISVFWLGYQYAIFGAADMFTLVGMLEFFYAESSAGMKALSTAISWCSLAFGYYLSSVVVEIVNKETMNSRDFEVGSKSSNNDETNKNKALISKKQGGNRAALFVYATEGLENMAFIAIAVSLVTYFYGYMNYSLTKSSTMLTNFMGTSFLLALVGGFICDTYLTRFKTCLIFASFELLGYTLLLVQAHRSELRPPKCVDNINHQCVEATTGEASILYVGLYLVALGTGGIKAALPSLGADQFDERDPKESSQLSSFFNWFLFSLTIGAIFGVTVVVWISTNKGWDRGFAVCLVAVFFALLSLTFGKSLYRHNVPKGSPLLRFIRVFVASIKNPVIRTDGITGKWRVCTVTEVEETKILVRMLPIILSTVFMNTCLAQLQTFSVQQGTTMDTTINGFEVPAASIPVIPLLFMFILIPIYDKIFVPIARRITGIPTGIRHLQRIGVGLVLSAISMTVAGIVEKKRKNVAIEHGMVDSLAPLPISLLWLGFQYAIFGAADMFTLVGLLEFFYAESSAGMKSLSTAISWCSFAFGYYLSTVVVEIVNKVSGGWLANNNLNRDKLEYFYWLLAGLSVVNFGVYVLCASWYRYKKLEVPVVEKNDVLKEIKP</sequence>
<feature type="transmembrane region" description="Helical" evidence="7">
    <location>
        <begin position="959"/>
        <end position="978"/>
    </location>
</feature>
<dbReference type="Gene3D" id="1.20.1250.20">
    <property type="entry name" value="MFS general substrate transporter like domains"/>
    <property type="match status" value="2"/>
</dbReference>
<feature type="transmembrane region" description="Helical" evidence="7">
    <location>
        <begin position="538"/>
        <end position="555"/>
    </location>
</feature>
<evidence type="ECO:0000256" key="6">
    <source>
        <dbReference type="SAM" id="MobiDB-lite"/>
    </source>
</evidence>
<evidence type="ECO:0000256" key="4">
    <source>
        <dbReference type="ARBA" id="ARBA00022989"/>
    </source>
</evidence>
<dbReference type="AlphaFoldDB" id="A0A803NMN5"/>
<feature type="transmembrane region" description="Helical" evidence="7">
    <location>
        <begin position="124"/>
        <end position="148"/>
    </location>
</feature>
<dbReference type="SUPFAM" id="SSF103473">
    <property type="entry name" value="MFS general substrate transporter"/>
    <property type="match status" value="2"/>
</dbReference>